<dbReference type="InterPro" id="IPR011051">
    <property type="entry name" value="RmlC_Cupin_sf"/>
</dbReference>
<accession>A0A381YZH1</accession>
<dbReference type="SUPFAM" id="SSF51182">
    <property type="entry name" value="RmlC-like cupins"/>
    <property type="match status" value="1"/>
</dbReference>
<organism evidence="2">
    <name type="scientific">marine metagenome</name>
    <dbReference type="NCBI Taxonomy" id="408172"/>
    <lineage>
        <taxon>unclassified sequences</taxon>
        <taxon>metagenomes</taxon>
        <taxon>ecological metagenomes</taxon>
    </lineage>
</organism>
<dbReference type="Pfam" id="PF12973">
    <property type="entry name" value="Cupin_7"/>
    <property type="match status" value="1"/>
</dbReference>
<feature type="non-terminal residue" evidence="2">
    <location>
        <position position="159"/>
    </location>
</feature>
<proteinExistence type="predicted"/>
<protein>
    <recommendedName>
        <fullName evidence="1">ChrR-like cupin domain-containing protein</fullName>
    </recommendedName>
</protein>
<name>A0A381YZH1_9ZZZZ</name>
<dbReference type="InterPro" id="IPR014710">
    <property type="entry name" value="RmlC-like_jellyroll"/>
</dbReference>
<dbReference type="Gene3D" id="2.60.120.10">
    <property type="entry name" value="Jelly Rolls"/>
    <property type="match status" value="1"/>
</dbReference>
<sequence>MGTVGDMVQEGGLVPTRALTEAVHIGESDLPWVDIGDGSLLQLLQADLNQGLWVVRIRFQPGYTVATHYHTGSVFAVTLEGSWYYREYPDLVNTRGSYLYEPAHSVHTLTVSDDNEGVTDVWFAIYGANVNIDEHGEVIGLVDAQAILTAYRALCDAQG</sequence>
<evidence type="ECO:0000259" key="1">
    <source>
        <dbReference type="Pfam" id="PF12973"/>
    </source>
</evidence>
<dbReference type="AlphaFoldDB" id="A0A381YZH1"/>
<gene>
    <name evidence="2" type="ORF">METZ01_LOCUS134905</name>
</gene>
<dbReference type="EMBL" id="UINC01019384">
    <property type="protein sequence ID" value="SVA82051.1"/>
    <property type="molecule type" value="Genomic_DNA"/>
</dbReference>
<evidence type="ECO:0000313" key="2">
    <source>
        <dbReference type="EMBL" id="SVA82051.1"/>
    </source>
</evidence>
<feature type="domain" description="ChrR-like cupin" evidence="1">
    <location>
        <begin position="23"/>
        <end position="114"/>
    </location>
</feature>
<reference evidence="2" key="1">
    <citation type="submission" date="2018-05" db="EMBL/GenBank/DDBJ databases">
        <authorList>
            <person name="Lanie J.A."/>
            <person name="Ng W.-L."/>
            <person name="Kazmierczak K.M."/>
            <person name="Andrzejewski T.M."/>
            <person name="Davidsen T.M."/>
            <person name="Wayne K.J."/>
            <person name="Tettelin H."/>
            <person name="Glass J.I."/>
            <person name="Rusch D."/>
            <person name="Podicherti R."/>
            <person name="Tsui H.-C.T."/>
            <person name="Winkler M.E."/>
        </authorList>
    </citation>
    <scope>NUCLEOTIDE SEQUENCE</scope>
</reference>
<dbReference type="CDD" id="cd20302">
    <property type="entry name" value="cupin_DAD"/>
    <property type="match status" value="1"/>
</dbReference>
<dbReference type="InterPro" id="IPR025979">
    <property type="entry name" value="ChrR-like_cupin_dom"/>
</dbReference>